<dbReference type="Proteomes" id="UP001497680">
    <property type="component" value="Unassembled WGS sequence"/>
</dbReference>
<comment type="caution">
    <text evidence="1">The sequence shown here is derived from an EMBL/GenBank/DDBJ whole genome shotgun (WGS) entry which is preliminary data.</text>
</comment>
<proteinExistence type="predicted"/>
<protein>
    <submittedName>
        <fullName evidence="1">Uncharacterized protein</fullName>
    </submittedName>
</protein>
<dbReference type="EMBL" id="MU394318">
    <property type="protein sequence ID" value="KAI6086141.1"/>
    <property type="molecule type" value="Genomic_DNA"/>
</dbReference>
<reference evidence="1 2" key="1">
    <citation type="journal article" date="2022" name="New Phytol.">
        <title>Ecological generalism drives hyperdiversity of secondary metabolite gene clusters in xylarialean endophytes.</title>
        <authorList>
            <person name="Franco M.E.E."/>
            <person name="Wisecaver J.H."/>
            <person name="Arnold A.E."/>
            <person name="Ju Y.M."/>
            <person name="Slot J.C."/>
            <person name="Ahrendt S."/>
            <person name="Moore L.P."/>
            <person name="Eastman K.E."/>
            <person name="Scott K."/>
            <person name="Konkel Z."/>
            <person name="Mondo S.J."/>
            <person name="Kuo A."/>
            <person name="Hayes R.D."/>
            <person name="Haridas S."/>
            <person name="Andreopoulos B."/>
            <person name="Riley R."/>
            <person name="LaButti K."/>
            <person name="Pangilinan J."/>
            <person name="Lipzen A."/>
            <person name="Amirebrahimi M."/>
            <person name="Yan J."/>
            <person name="Adam C."/>
            <person name="Keymanesh K."/>
            <person name="Ng V."/>
            <person name="Louie K."/>
            <person name="Northen T."/>
            <person name="Drula E."/>
            <person name="Henrissat B."/>
            <person name="Hsieh H.M."/>
            <person name="Youens-Clark K."/>
            <person name="Lutzoni F."/>
            <person name="Miadlikowska J."/>
            <person name="Eastwood D.C."/>
            <person name="Hamelin R.C."/>
            <person name="Grigoriev I.V."/>
            <person name="U'Ren J.M."/>
        </authorList>
    </citation>
    <scope>NUCLEOTIDE SEQUENCE [LARGE SCALE GENOMIC DNA]</scope>
    <source>
        <strain evidence="1 2">ER1909</strain>
    </source>
</reference>
<sequence length="198" mass="20916">MRSFIVLFASAPVALGAAIVPRVPEGPWTAGVWRQPVDDDVFFVGDAINASGGKFWVHKDTSAYCPDGIEGLDCANYPGSRTVFVGGDNTISLSVSVPGGQQVYVAPDGALSYTTAHSAFMPNGSVATGFSRSQSQAFGAPIVLGMTDRSWLICPVGEGEPREKTYQLFAVEGGSQKEGCLFTGIRTYTSSADAWQYA</sequence>
<gene>
    <name evidence="1" type="ORF">F4821DRAFT_278706</name>
</gene>
<organism evidence="1 2">
    <name type="scientific">Hypoxylon rubiginosum</name>
    <dbReference type="NCBI Taxonomy" id="110542"/>
    <lineage>
        <taxon>Eukaryota</taxon>
        <taxon>Fungi</taxon>
        <taxon>Dikarya</taxon>
        <taxon>Ascomycota</taxon>
        <taxon>Pezizomycotina</taxon>
        <taxon>Sordariomycetes</taxon>
        <taxon>Xylariomycetidae</taxon>
        <taxon>Xylariales</taxon>
        <taxon>Hypoxylaceae</taxon>
        <taxon>Hypoxylon</taxon>
    </lineage>
</organism>
<evidence type="ECO:0000313" key="1">
    <source>
        <dbReference type="EMBL" id="KAI6086141.1"/>
    </source>
</evidence>
<keyword evidence="2" id="KW-1185">Reference proteome</keyword>
<evidence type="ECO:0000313" key="2">
    <source>
        <dbReference type="Proteomes" id="UP001497680"/>
    </source>
</evidence>
<accession>A0ACC0D0D9</accession>
<name>A0ACC0D0D9_9PEZI</name>